<sequence length="55" mass="6581">MKVKVWIKRRCDEFNICEYVEIPLARAADIIDRIDPRNLYIIVEDIDPKTLEEFA</sequence>
<dbReference type="AlphaFoldDB" id="G4RPV5"/>
<protein>
    <submittedName>
        <fullName evidence="1">Uncharacterized protein</fullName>
    </submittedName>
</protein>
<dbReference type="HOGENOM" id="CLU_3021179_0_0_2"/>
<dbReference type="OrthoDB" id="24888at2157"/>
<dbReference type="KEGG" id="ttn:TTX_0948"/>
<keyword evidence="2" id="KW-1185">Reference proteome</keyword>
<evidence type="ECO:0000313" key="2">
    <source>
        <dbReference type="Proteomes" id="UP000002654"/>
    </source>
</evidence>
<dbReference type="RefSeq" id="WP_014126856.1">
    <property type="nucleotide sequence ID" value="NC_016070.1"/>
</dbReference>
<reference evidence="1 2" key="1">
    <citation type="journal article" date="2011" name="PLoS ONE">
        <title>The complete genome sequence of Thermoproteus tenax: a physiologically versatile member of the Crenarchaeota.</title>
        <authorList>
            <person name="Siebers B."/>
            <person name="Zaparty M."/>
            <person name="Raddatz G."/>
            <person name="Tjaden B."/>
            <person name="Albers S.V."/>
            <person name="Bell S.D."/>
            <person name="Blombach F."/>
            <person name="Kletzin A."/>
            <person name="Kyrpides N."/>
            <person name="Lanz C."/>
            <person name="Plagens A."/>
            <person name="Rampp M."/>
            <person name="Rosinus A."/>
            <person name="von Jan M."/>
            <person name="Makarova K.S."/>
            <person name="Klenk H.P."/>
            <person name="Schuster S.C."/>
            <person name="Hensel R."/>
        </authorList>
    </citation>
    <scope>NUCLEOTIDE SEQUENCE [LARGE SCALE GENOMIC DNA]</scope>
    <source>
        <strain evidence="2">ATCC 35583 / DSM 2078 / JCM 9277 / NBRC 100435 / Kra 1</strain>
    </source>
</reference>
<dbReference type="PaxDb" id="768679-TTX_0948"/>
<dbReference type="EMBL" id="FN869859">
    <property type="protein sequence ID" value="CCC81600.1"/>
    <property type="molecule type" value="Genomic_DNA"/>
</dbReference>
<dbReference type="STRING" id="768679.TTX_0948"/>
<name>G4RPV5_THETK</name>
<organism evidence="1 2">
    <name type="scientific">Thermoproteus tenax (strain ATCC 35583 / DSM 2078 / JCM 9277 / NBRC 100435 / Kra 1)</name>
    <dbReference type="NCBI Taxonomy" id="768679"/>
    <lineage>
        <taxon>Archaea</taxon>
        <taxon>Thermoproteota</taxon>
        <taxon>Thermoprotei</taxon>
        <taxon>Thermoproteales</taxon>
        <taxon>Thermoproteaceae</taxon>
        <taxon>Thermoproteus</taxon>
    </lineage>
</organism>
<gene>
    <name evidence="1" type="ordered locus">TTX_0948</name>
</gene>
<dbReference type="eggNOG" id="arCOG14029">
    <property type="taxonomic scope" value="Archaea"/>
</dbReference>
<accession>G4RPV5</accession>
<dbReference type="PATRIC" id="fig|768679.9.peg.957"/>
<evidence type="ECO:0000313" key="1">
    <source>
        <dbReference type="EMBL" id="CCC81600.1"/>
    </source>
</evidence>
<dbReference type="GeneID" id="52284625"/>
<proteinExistence type="predicted"/>
<dbReference type="Proteomes" id="UP000002654">
    <property type="component" value="Chromosome"/>
</dbReference>